<keyword evidence="2 4" id="KW-0238">DNA-binding</keyword>
<proteinExistence type="predicted"/>
<organism evidence="6 7">
    <name type="scientific">Halococcus saccharolyticus DSM 5350</name>
    <dbReference type="NCBI Taxonomy" id="1227455"/>
    <lineage>
        <taxon>Archaea</taxon>
        <taxon>Methanobacteriati</taxon>
        <taxon>Methanobacteriota</taxon>
        <taxon>Stenosarchaea group</taxon>
        <taxon>Halobacteria</taxon>
        <taxon>Halobacteriales</taxon>
        <taxon>Halococcaceae</taxon>
        <taxon>Halococcus</taxon>
    </lineage>
</organism>
<dbReference type="STRING" id="1227455.C449_06271"/>
<dbReference type="GO" id="GO:0003677">
    <property type="term" value="F:DNA binding"/>
    <property type="evidence" value="ECO:0007669"/>
    <property type="project" value="UniProtKB-UniRule"/>
</dbReference>
<dbReference type="AlphaFoldDB" id="M0MM79"/>
<dbReference type="InterPro" id="IPR009057">
    <property type="entry name" value="Homeodomain-like_sf"/>
</dbReference>
<dbReference type="SUPFAM" id="SSF46689">
    <property type="entry name" value="Homeodomain-like"/>
    <property type="match status" value="1"/>
</dbReference>
<accession>M0MM79</accession>
<keyword evidence="7" id="KW-1185">Reference proteome</keyword>
<keyword evidence="1" id="KW-0805">Transcription regulation</keyword>
<protein>
    <submittedName>
        <fullName evidence="6">Transcription regulator</fullName>
    </submittedName>
</protein>
<feature type="domain" description="HTH tetR-type" evidence="5">
    <location>
        <begin position="10"/>
        <end position="70"/>
    </location>
</feature>
<keyword evidence="3" id="KW-0804">Transcription</keyword>
<reference evidence="6 7" key="1">
    <citation type="journal article" date="2014" name="PLoS Genet.">
        <title>Phylogenetically driven sequencing of extremely halophilic archaea reveals strategies for static and dynamic osmo-response.</title>
        <authorList>
            <person name="Becker E.A."/>
            <person name="Seitzer P.M."/>
            <person name="Tritt A."/>
            <person name="Larsen D."/>
            <person name="Krusor M."/>
            <person name="Yao A.I."/>
            <person name="Wu D."/>
            <person name="Madern D."/>
            <person name="Eisen J.A."/>
            <person name="Darling A.E."/>
            <person name="Facciotti M.T."/>
        </authorList>
    </citation>
    <scope>NUCLEOTIDE SEQUENCE [LARGE SCALE GENOMIC DNA]</scope>
    <source>
        <strain evidence="6 7">DSM 5350</strain>
    </source>
</reference>
<evidence type="ECO:0000256" key="3">
    <source>
        <dbReference type="ARBA" id="ARBA00023163"/>
    </source>
</evidence>
<dbReference type="OrthoDB" id="135877at2157"/>
<gene>
    <name evidence="6" type="ORF">C449_06271</name>
</gene>
<evidence type="ECO:0000256" key="2">
    <source>
        <dbReference type="ARBA" id="ARBA00023125"/>
    </source>
</evidence>
<dbReference type="InParanoid" id="M0MM79"/>
<dbReference type="Gene3D" id="1.10.357.10">
    <property type="entry name" value="Tetracycline Repressor, domain 2"/>
    <property type="match status" value="1"/>
</dbReference>
<dbReference type="Pfam" id="PF00440">
    <property type="entry name" value="TetR_N"/>
    <property type="match status" value="1"/>
</dbReference>
<evidence type="ECO:0000313" key="7">
    <source>
        <dbReference type="Proteomes" id="UP000011669"/>
    </source>
</evidence>
<dbReference type="Proteomes" id="UP000011669">
    <property type="component" value="Unassembled WGS sequence"/>
</dbReference>
<dbReference type="SUPFAM" id="SSF48498">
    <property type="entry name" value="Tetracyclin repressor-like, C-terminal domain"/>
    <property type="match status" value="1"/>
</dbReference>
<dbReference type="RefSeq" id="WP_006077113.1">
    <property type="nucleotide sequence ID" value="NZ_AOMD01000016.1"/>
</dbReference>
<name>M0MM79_9EURY</name>
<comment type="caution">
    <text evidence="6">The sequence shown here is derived from an EMBL/GenBank/DDBJ whole genome shotgun (WGS) entry which is preliminary data.</text>
</comment>
<dbReference type="PROSITE" id="PS50977">
    <property type="entry name" value="HTH_TETR_2"/>
    <property type="match status" value="1"/>
</dbReference>
<dbReference type="PANTHER" id="PTHR47506">
    <property type="entry name" value="TRANSCRIPTIONAL REGULATORY PROTEIN"/>
    <property type="match status" value="1"/>
</dbReference>
<evidence type="ECO:0000256" key="4">
    <source>
        <dbReference type="PROSITE-ProRule" id="PRU00335"/>
    </source>
</evidence>
<dbReference type="PANTHER" id="PTHR47506:SF1">
    <property type="entry name" value="HTH-TYPE TRANSCRIPTIONAL REGULATOR YJDC"/>
    <property type="match status" value="1"/>
</dbReference>
<dbReference type="PATRIC" id="fig|1227455.4.peg.1278"/>
<dbReference type="InterPro" id="IPR036271">
    <property type="entry name" value="Tet_transcr_reg_TetR-rel_C_sf"/>
</dbReference>
<dbReference type="InterPro" id="IPR001647">
    <property type="entry name" value="HTH_TetR"/>
</dbReference>
<evidence type="ECO:0000313" key="6">
    <source>
        <dbReference type="EMBL" id="EMA45844.1"/>
    </source>
</evidence>
<sequence>MKGFSDERRAYIRQELLDEGRKLFARYGLKKTTMTDLTTPVDIAPSTFYQFFDSKEKLYLAVLERETERFYERATTPLEEQSDPEQAIREYLHVLFEELETNPLIERVLADDELEQLGHLYSEDEFLEQRTRELGYIMPYIREWQETEAIREGDPEIIAATIDSAAILALHKEDIGEDLYPAVRNMMIETVVTGITNAAVRSKPEPQQPHRE</sequence>
<evidence type="ECO:0000259" key="5">
    <source>
        <dbReference type="PROSITE" id="PS50977"/>
    </source>
</evidence>
<evidence type="ECO:0000256" key="1">
    <source>
        <dbReference type="ARBA" id="ARBA00023015"/>
    </source>
</evidence>
<dbReference type="EMBL" id="AOMD01000016">
    <property type="protein sequence ID" value="EMA45844.1"/>
    <property type="molecule type" value="Genomic_DNA"/>
</dbReference>
<feature type="DNA-binding region" description="H-T-H motif" evidence="4">
    <location>
        <begin position="33"/>
        <end position="52"/>
    </location>
</feature>